<evidence type="ECO:0000256" key="1">
    <source>
        <dbReference type="SAM" id="Phobius"/>
    </source>
</evidence>
<feature type="transmembrane region" description="Helical" evidence="1">
    <location>
        <begin position="180"/>
        <end position="201"/>
    </location>
</feature>
<keyword evidence="1" id="KW-1133">Transmembrane helix</keyword>
<feature type="transmembrane region" description="Helical" evidence="1">
    <location>
        <begin position="295"/>
        <end position="319"/>
    </location>
</feature>
<protein>
    <recommendedName>
        <fullName evidence="4">O-antigen ligase family protein</fullName>
    </recommendedName>
</protein>
<keyword evidence="3" id="KW-1185">Reference proteome</keyword>
<feature type="transmembrane region" description="Helical" evidence="1">
    <location>
        <begin position="104"/>
        <end position="129"/>
    </location>
</feature>
<feature type="transmembrane region" description="Helical" evidence="1">
    <location>
        <begin position="149"/>
        <end position="168"/>
    </location>
</feature>
<organism evidence="2 3">
    <name type="scientific">Aromatoleum petrolei</name>
    <dbReference type="NCBI Taxonomy" id="76116"/>
    <lineage>
        <taxon>Bacteria</taxon>
        <taxon>Pseudomonadati</taxon>
        <taxon>Pseudomonadota</taxon>
        <taxon>Betaproteobacteria</taxon>
        <taxon>Rhodocyclales</taxon>
        <taxon>Rhodocyclaceae</taxon>
        <taxon>Aromatoleum</taxon>
    </lineage>
</organism>
<proteinExistence type="predicted"/>
<evidence type="ECO:0000313" key="2">
    <source>
        <dbReference type="EMBL" id="NMF88377.1"/>
    </source>
</evidence>
<reference evidence="2 3" key="1">
    <citation type="submission" date="2019-12" db="EMBL/GenBank/DDBJ databases">
        <title>Comparative genomics gives insights into the taxonomy of the Azoarcus-Aromatoleum group and reveals separate origins of nif in the plant-associated Azoarcus and non-plant-associated Aromatoleum sub-groups.</title>
        <authorList>
            <person name="Lafos M."/>
            <person name="Maluk M."/>
            <person name="Batista M."/>
            <person name="Junghare M."/>
            <person name="Carmona M."/>
            <person name="Faoro H."/>
            <person name="Cruz L.M."/>
            <person name="Battistoni F."/>
            <person name="De Souza E."/>
            <person name="Pedrosa F."/>
            <person name="Chen W.-M."/>
            <person name="Poole P.S."/>
            <person name="Dixon R.A."/>
            <person name="James E.K."/>
        </authorList>
    </citation>
    <scope>NUCLEOTIDE SEQUENCE [LARGE SCALE GENOMIC DNA]</scope>
    <source>
        <strain evidence="2 3">ToN1</strain>
    </source>
</reference>
<gene>
    <name evidence="2" type="ORF">GPA26_07755</name>
</gene>
<sequence>MRDGRAGYWLGSVILFVFCASFYAPISSKASNNIFYAGLGLPALTWWLYRPRVALDLFRVAPAFSVVYALLAAWLSLVDIAFLKDSSYLAVLFLCCAMLDRRGRGVVAAFGAFALVSAGMFAYAVFDWIRLLDTLDVWPRVALWGQGQNPVYAALLMASSFTFLWLFYVERRLASRPRWLFWGAFALLTALCGMCAIVFQARSALIGFAAFFAAYLVQRRLVYAGLIVAAAALATLSFSGLDGTLLERGLSFRLDIWLDALRRLSSDCSIWVGCGKDDYRFLGQFFHAHSAYVSILYEGGAIALALFLALAAVFFVTTWRSRSRWMLVALVGWAGVATTTPGVIVSPRTLWVFFWIPTLMAVLDSGRPALESYYRARDAVSRRG</sequence>
<dbReference type="Proteomes" id="UP000652074">
    <property type="component" value="Unassembled WGS sequence"/>
</dbReference>
<evidence type="ECO:0000313" key="3">
    <source>
        <dbReference type="Proteomes" id="UP000652074"/>
    </source>
</evidence>
<feature type="transmembrane region" description="Helical" evidence="1">
    <location>
        <begin position="221"/>
        <end position="241"/>
    </location>
</feature>
<comment type="caution">
    <text evidence="2">The sequence shown here is derived from an EMBL/GenBank/DDBJ whole genome shotgun (WGS) entry which is preliminary data.</text>
</comment>
<name>A0ABX1MTC3_9RHOO</name>
<feature type="transmembrane region" description="Helical" evidence="1">
    <location>
        <begin position="6"/>
        <end position="26"/>
    </location>
</feature>
<keyword evidence="1" id="KW-0472">Membrane</keyword>
<feature type="transmembrane region" description="Helical" evidence="1">
    <location>
        <begin position="325"/>
        <end position="345"/>
    </location>
</feature>
<feature type="transmembrane region" description="Helical" evidence="1">
    <location>
        <begin position="33"/>
        <end position="49"/>
    </location>
</feature>
<accession>A0ABX1MTC3</accession>
<evidence type="ECO:0008006" key="4">
    <source>
        <dbReference type="Google" id="ProtNLM"/>
    </source>
</evidence>
<feature type="transmembrane region" description="Helical" evidence="1">
    <location>
        <begin position="61"/>
        <end position="83"/>
    </location>
</feature>
<dbReference type="EMBL" id="WTVR01000012">
    <property type="protein sequence ID" value="NMF88377.1"/>
    <property type="molecule type" value="Genomic_DNA"/>
</dbReference>
<keyword evidence="1" id="KW-0812">Transmembrane</keyword>